<dbReference type="HOGENOM" id="CLU_2033311_0_0_6"/>
<feature type="region of interest" description="Disordered" evidence="1">
    <location>
        <begin position="82"/>
        <end position="121"/>
    </location>
</feature>
<name>C1DE92_AZOVD</name>
<evidence type="ECO:0000313" key="2">
    <source>
        <dbReference type="EMBL" id="ACO80200.1"/>
    </source>
</evidence>
<dbReference type="AlphaFoldDB" id="C1DE92"/>
<dbReference type="Proteomes" id="UP000002424">
    <property type="component" value="Chromosome"/>
</dbReference>
<sequence>MPGEAATLIDANLAQLDRAQGREELAYATGFAVGAALALETVGLLSATACEAATRAAKDAADARRLAWDAARIDAGLALPAGASHTASDESLLQRLAHARAEEERRKQRNAARTKEADHDQ</sequence>
<protein>
    <submittedName>
        <fullName evidence="2">Uncharacterized protein</fullName>
    </submittedName>
</protein>
<evidence type="ECO:0000256" key="1">
    <source>
        <dbReference type="SAM" id="MobiDB-lite"/>
    </source>
</evidence>
<accession>C1DE92</accession>
<dbReference type="GeneID" id="88188231"/>
<dbReference type="EMBL" id="CP001157">
    <property type="protein sequence ID" value="ACO80200.1"/>
    <property type="molecule type" value="Genomic_DNA"/>
</dbReference>
<keyword evidence="3" id="KW-1185">Reference proteome</keyword>
<reference evidence="2 3" key="1">
    <citation type="journal article" date="2009" name="J. Bacteriol.">
        <title>Genome sequence of Azotobacter vinelandii, an obligate aerobe specialized to support diverse anaerobic metabolic processes.</title>
        <authorList>
            <person name="Setubal J.C."/>
            <person name="dos Santos P."/>
            <person name="Goldman B.S."/>
            <person name="Ertesvag H."/>
            <person name="Espin G."/>
            <person name="Rubio L.M."/>
            <person name="Valla S."/>
            <person name="Almeida N.F."/>
            <person name="Balasubramanian D."/>
            <person name="Cromes L."/>
            <person name="Curatti L."/>
            <person name="Du Z."/>
            <person name="Godsy E."/>
            <person name="Goodner B."/>
            <person name="Hellner-Burris K."/>
            <person name="Hernandez J.A."/>
            <person name="Houmiel K."/>
            <person name="Imperial J."/>
            <person name="Kennedy C."/>
            <person name="Larson T.J."/>
            <person name="Latreille P."/>
            <person name="Ligon L.S."/>
            <person name="Lu J."/>
            <person name="Maerk M."/>
            <person name="Miller N.M."/>
            <person name="Norton S."/>
            <person name="O'Carroll I.P."/>
            <person name="Paulsen I."/>
            <person name="Raulfs E.C."/>
            <person name="Roemer R."/>
            <person name="Rosser J."/>
            <person name="Segura D."/>
            <person name="Slater S."/>
            <person name="Stricklin S.L."/>
            <person name="Studholme D.J."/>
            <person name="Sun J."/>
            <person name="Viana C.J."/>
            <person name="Wallin E."/>
            <person name="Wang B."/>
            <person name="Wheeler C."/>
            <person name="Zhu H."/>
            <person name="Dean D.R."/>
            <person name="Dixon R."/>
            <person name="Wood D."/>
        </authorList>
    </citation>
    <scope>NUCLEOTIDE SEQUENCE [LARGE SCALE GENOMIC DNA]</scope>
    <source>
        <strain evidence="3">DJ / ATCC BAA-1303</strain>
    </source>
</reference>
<dbReference type="EnsemblBacteria" id="ACO80200">
    <property type="protein sequence ID" value="ACO80200"/>
    <property type="gene ID" value="Avin_40650"/>
</dbReference>
<dbReference type="RefSeq" id="WP_012702573.1">
    <property type="nucleotide sequence ID" value="NC_012560.1"/>
</dbReference>
<organism evidence="2 3">
    <name type="scientific">Azotobacter vinelandii (strain DJ / ATCC BAA-1303)</name>
    <dbReference type="NCBI Taxonomy" id="322710"/>
    <lineage>
        <taxon>Bacteria</taxon>
        <taxon>Pseudomonadati</taxon>
        <taxon>Pseudomonadota</taxon>
        <taxon>Gammaproteobacteria</taxon>
        <taxon>Pseudomonadales</taxon>
        <taxon>Pseudomonadaceae</taxon>
        <taxon>Azotobacter</taxon>
    </lineage>
</organism>
<gene>
    <name evidence="2" type="ordered locus">Avin_40650</name>
</gene>
<proteinExistence type="predicted"/>
<dbReference type="STRING" id="322710.Avin_40650"/>
<evidence type="ECO:0000313" key="3">
    <source>
        <dbReference type="Proteomes" id="UP000002424"/>
    </source>
</evidence>
<dbReference type="KEGG" id="avn:Avin_40650"/>